<evidence type="ECO:0000313" key="2">
    <source>
        <dbReference type="EMBL" id="CDX53497.1"/>
    </source>
</evidence>
<feature type="compositionally biased region" description="Basic and acidic residues" evidence="1">
    <location>
        <begin position="1"/>
        <end position="11"/>
    </location>
</feature>
<sequence length="25" mass="2848">MSDSVKYDSHTSRRRKASKVVVHSS</sequence>
<reference evidence="3" key="1">
    <citation type="submission" date="2014-08" db="EMBL/GenBank/DDBJ databases">
        <authorList>
            <person name="Edwards T."/>
        </authorList>
    </citation>
    <scope>NUCLEOTIDE SEQUENCE [LARGE SCALE GENOMIC DNA]</scope>
</reference>
<organism evidence="2 3">
    <name type="scientific">Mesorhizobium plurifarium</name>
    <dbReference type="NCBI Taxonomy" id="69974"/>
    <lineage>
        <taxon>Bacteria</taxon>
        <taxon>Pseudomonadati</taxon>
        <taxon>Pseudomonadota</taxon>
        <taxon>Alphaproteobacteria</taxon>
        <taxon>Hyphomicrobiales</taxon>
        <taxon>Phyllobacteriaceae</taxon>
        <taxon>Mesorhizobium</taxon>
    </lineage>
</organism>
<dbReference type="EMBL" id="CCND01000010">
    <property type="protein sequence ID" value="CDX53497.1"/>
    <property type="molecule type" value="Genomic_DNA"/>
</dbReference>
<accession>A0A0K2VU24</accession>
<dbReference type="AlphaFoldDB" id="A0A0K2VU24"/>
<evidence type="ECO:0000256" key="1">
    <source>
        <dbReference type="SAM" id="MobiDB-lite"/>
    </source>
</evidence>
<dbReference type="Proteomes" id="UP000182888">
    <property type="component" value="Unassembled WGS sequence"/>
</dbReference>
<proteinExistence type="predicted"/>
<feature type="region of interest" description="Disordered" evidence="1">
    <location>
        <begin position="1"/>
        <end position="25"/>
    </location>
</feature>
<evidence type="ECO:0000313" key="3">
    <source>
        <dbReference type="Proteomes" id="UP000182888"/>
    </source>
</evidence>
<name>A0A0K2VU24_MESPL</name>
<protein>
    <submittedName>
        <fullName evidence="2">Uncharacterized protein</fullName>
    </submittedName>
</protein>
<gene>
    <name evidence="2" type="ORF">MPL1032_180015</name>
</gene>